<evidence type="ECO:0000313" key="2">
    <source>
        <dbReference type="Proteomes" id="UP000024635"/>
    </source>
</evidence>
<evidence type="ECO:0000313" key="1">
    <source>
        <dbReference type="EMBL" id="EYC21483.1"/>
    </source>
</evidence>
<dbReference type="Proteomes" id="UP000024635">
    <property type="component" value="Unassembled WGS sequence"/>
</dbReference>
<sequence length="777" mass="88287">MGLLLASLMHAENLELEKAKIVYSACLMAIHGKHLCHQHYKSAASWLLSEARSSLEDPNQLDAHLRVALEPAHPQRTDVVPMEVLQRLQSYVELFDKATPITMLDIVRFLSDCASRYGLNNIVAEMDGSRADTLKRRLDLDSEEMMPECSSKSLRLDEALRSNSVPSGLEALLFAAESLGRIESETKPEGHAMISLPSGSFSQPNTSPSTWKKIFCVEGERLKELFRFCPRCGSRQEERESSVQIRAVGSAPVVTVRCNKCSGSSSGEVVWSGQSKAVDHPKARAFSNNIRIATAAATNGVRISSILRFAKEADLACIPKSTFYHVFERMRPAIHRVYMKHQIDIFQRVKAAYEDDHANRGWNITVDCSYDRRALFAPMCKVQAVDLKTKLHLHTEVLQSSEADRLNGCKEVEGLRRLLHWFADRDIRIHSVSADMNPSFGRVVAEINRELSWDMQWYIDPWQLGRHLAREVQEVSRRRSIRLLRNWVKTLRAHVIYAARMGSETGDVRNTRFIFNTCLYHVAGIHKWEQDEVTGPLTECGHGTLECDRIEPIPFGSVAYERLKKIVLQPHFQKNLCKLSPHGWSNWIGTKNALDHMYSPKEMYLPPESYSIYICMSSLHMNTLTLAETQAERAAPYQYPFQSSNDFLTTMIHKTTAPHLWRREIVNEYLVEMKTVLNWDASAEGEELDAYPGFLDDEELYPDVPPLPCDFEDMSEDVCRGFNSDEEVDLGSEAQSHFKIVFEIFALEESPLTADQNGICDSVQNCRKTPFLTTYSG</sequence>
<name>A0A016V436_9BILA</name>
<dbReference type="PANTHER" id="PTHR31751">
    <property type="entry name" value="SI:CH211-108C17.2-RELATED-RELATED"/>
    <property type="match status" value="1"/>
</dbReference>
<accession>A0A016V436</accession>
<reference evidence="2" key="1">
    <citation type="journal article" date="2015" name="Nat. Genet.">
        <title>The genome and transcriptome of the zoonotic hookworm Ancylostoma ceylanicum identify infection-specific gene families.</title>
        <authorList>
            <person name="Schwarz E.M."/>
            <person name="Hu Y."/>
            <person name="Antoshechkin I."/>
            <person name="Miller M.M."/>
            <person name="Sternberg P.W."/>
            <person name="Aroian R.V."/>
        </authorList>
    </citation>
    <scope>NUCLEOTIDE SEQUENCE</scope>
    <source>
        <strain evidence="2">HY135</strain>
    </source>
</reference>
<keyword evidence="2" id="KW-1185">Reference proteome</keyword>
<comment type="caution">
    <text evidence="1">The sequence shown here is derived from an EMBL/GenBank/DDBJ whole genome shotgun (WGS) entry which is preliminary data.</text>
</comment>
<dbReference type="EMBL" id="JARK01001355">
    <property type="protein sequence ID" value="EYC21483.1"/>
    <property type="molecule type" value="Genomic_DNA"/>
</dbReference>
<gene>
    <name evidence="1" type="primary">Acey_s0019.g3848</name>
    <name evidence="1" type="ORF">Y032_0019g3848</name>
</gene>
<dbReference type="PANTHER" id="PTHR31751:SF42">
    <property type="entry name" value="PROTEIN CBG10204"/>
    <property type="match status" value="1"/>
</dbReference>
<proteinExistence type="predicted"/>
<protein>
    <submittedName>
        <fullName evidence="1">Uncharacterized protein</fullName>
    </submittedName>
</protein>
<dbReference type="AlphaFoldDB" id="A0A016V436"/>
<organism evidence="1 2">
    <name type="scientific">Ancylostoma ceylanicum</name>
    <dbReference type="NCBI Taxonomy" id="53326"/>
    <lineage>
        <taxon>Eukaryota</taxon>
        <taxon>Metazoa</taxon>
        <taxon>Ecdysozoa</taxon>
        <taxon>Nematoda</taxon>
        <taxon>Chromadorea</taxon>
        <taxon>Rhabditida</taxon>
        <taxon>Rhabditina</taxon>
        <taxon>Rhabditomorpha</taxon>
        <taxon>Strongyloidea</taxon>
        <taxon>Ancylostomatidae</taxon>
        <taxon>Ancylostomatinae</taxon>
        <taxon>Ancylostoma</taxon>
    </lineage>
</organism>
<dbReference type="OrthoDB" id="5788485at2759"/>